<proteinExistence type="predicted"/>
<dbReference type="EMBL" id="FNSL01000001">
    <property type="protein sequence ID" value="SEB39900.1"/>
    <property type="molecule type" value="Genomic_DNA"/>
</dbReference>
<dbReference type="Proteomes" id="UP000199064">
    <property type="component" value="Unassembled WGS sequence"/>
</dbReference>
<feature type="region of interest" description="Disordered" evidence="1">
    <location>
        <begin position="1"/>
        <end position="65"/>
    </location>
</feature>
<organism evidence="2 3">
    <name type="scientific">Nitratireductor aquibiodomus</name>
    <dbReference type="NCBI Taxonomy" id="204799"/>
    <lineage>
        <taxon>Bacteria</taxon>
        <taxon>Pseudomonadati</taxon>
        <taxon>Pseudomonadota</taxon>
        <taxon>Alphaproteobacteria</taxon>
        <taxon>Hyphomicrobiales</taxon>
        <taxon>Phyllobacteriaceae</taxon>
        <taxon>Nitratireductor</taxon>
    </lineage>
</organism>
<dbReference type="AlphaFoldDB" id="A0A1H4J0R6"/>
<sequence length="65" mass="7719">MGELVNLRQRRKRRAREEKEQQATENRIRHGRTRGERALEESAKAGLVARLDGHRREKSRDNEPE</sequence>
<keyword evidence="3" id="KW-1185">Reference proteome</keyword>
<name>A0A1H4J0R6_9HYPH</name>
<protein>
    <recommendedName>
        <fullName evidence="4">DUF4169 family protein</fullName>
    </recommendedName>
</protein>
<evidence type="ECO:0000256" key="1">
    <source>
        <dbReference type="SAM" id="MobiDB-lite"/>
    </source>
</evidence>
<gene>
    <name evidence="2" type="ORF">SAMN05216452_0866</name>
</gene>
<feature type="compositionally biased region" description="Basic and acidic residues" evidence="1">
    <location>
        <begin position="15"/>
        <end position="43"/>
    </location>
</feature>
<reference evidence="3" key="1">
    <citation type="submission" date="2016-10" db="EMBL/GenBank/DDBJ databases">
        <authorList>
            <person name="Varghese N."/>
            <person name="Submissions S."/>
        </authorList>
    </citation>
    <scope>NUCLEOTIDE SEQUENCE [LARGE SCALE GENOMIC DNA]</scope>
    <source>
        <strain evidence="3">ES.061</strain>
    </source>
</reference>
<dbReference type="RefSeq" id="WP_007007741.1">
    <property type="nucleotide sequence ID" value="NZ_FNSL01000001.1"/>
</dbReference>
<dbReference type="Pfam" id="PF13770">
    <property type="entry name" value="DUF4169"/>
    <property type="match status" value="1"/>
</dbReference>
<dbReference type="InterPro" id="IPR025227">
    <property type="entry name" value="DUF4169"/>
</dbReference>
<evidence type="ECO:0000313" key="3">
    <source>
        <dbReference type="Proteomes" id="UP000199064"/>
    </source>
</evidence>
<evidence type="ECO:0000313" key="2">
    <source>
        <dbReference type="EMBL" id="SEB39900.1"/>
    </source>
</evidence>
<accession>A0A1H4J0R6</accession>
<feature type="compositionally biased region" description="Basic and acidic residues" evidence="1">
    <location>
        <begin position="51"/>
        <end position="65"/>
    </location>
</feature>
<evidence type="ECO:0008006" key="4">
    <source>
        <dbReference type="Google" id="ProtNLM"/>
    </source>
</evidence>